<comment type="function">
    <text evidence="4">Involved in cell division and chromosome segregation.</text>
</comment>
<reference evidence="8 9" key="1">
    <citation type="submission" date="2017-06" db="EMBL/GenBank/DDBJ databases">
        <authorList>
            <consortium name="Pathogen Informatics"/>
        </authorList>
    </citation>
    <scope>NUCLEOTIDE SEQUENCE [LARGE SCALE GENOMIC DNA]</scope>
    <source>
        <strain evidence="8 9">NCTC10570</strain>
    </source>
</reference>
<feature type="domain" description="Sporulation regulator WhiA C-terminal" evidence="5">
    <location>
        <begin position="226"/>
        <end position="306"/>
    </location>
</feature>
<dbReference type="GeneID" id="78506818"/>
<dbReference type="Gene3D" id="3.10.28.10">
    <property type="entry name" value="Homing endonucleases"/>
    <property type="match status" value="1"/>
</dbReference>
<evidence type="ECO:0000313" key="8">
    <source>
        <dbReference type="EMBL" id="SNU97642.1"/>
    </source>
</evidence>
<comment type="similarity">
    <text evidence="4">Belongs to the WhiA family.</text>
</comment>
<keyword evidence="9" id="KW-1185">Reference proteome</keyword>
<dbReference type="Proteomes" id="UP000215383">
    <property type="component" value="Chromosome 1"/>
</dbReference>
<dbReference type="PANTHER" id="PTHR37307">
    <property type="entry name" value="CELL DIVISION PROTEIN WHIA-RELATED"/>
    <property type="match status" value="1"/>
</dbReference>
<dbReference type="InterPro" id="IPR003802">
    <property type="entry name" value="Sporulation_regulator_WhiA"/>
</dbReference>
<dbReference type="SUPFAM" id="SSF55608">
    <property type="entry name" value="Homing endonucleases"/>
    <property type="match status" value="1"/>
</dbReference>
<dbReference type="eggNOG" id="COG1481">
    <property type="taxonomic scope" value="Bacteria"/>
</dbReference>
<dbReference type="InterPro" id="IPR018478">
    <property type="entry name" value="Sporu_reg_WhiA_N_dom"/>
</dbReference>
<dbReference type="PANTHER" id="PTHR37307:SF1">
    <property type="entry name" value="CELL DIVISION PROTEIN WHIA-RELATED"/>
    <property type="match status" value="1"/>
</dbReference>
<dbReference type="AlphaFoldDB" id="A0A239TJD3"/>
<evidence type="ECO:0000256" key="2">
    <source>
        <dbReference type="ARBA" id="ARBA00023125"/>
    </source>
</evidence>
<gene>
    <name evidence="4 8" type="primary">whiA</name>
    <name evidence="8" type="ORF">SAMEA4364220_00793</name>
</gene>
<dbReference type="EMBL" id="LT906446">
    <property type="protein sequence ID" value="SNU97642.1"/>
    <property type="molecule type" value="Genomic_DNA"/>
</dbReference>
<evidence type="ECO:0000256" key="4">
    <source>
        <dbReference type="HAMAP-Rule" id="MF_01420"/>
    </source>
</evidence>
<protein>
    <recommendedName>
        <fullName evidence="4">Probable cell division protein WhiA</fullName>
    </recommendedName>
</protein>
<name>A0A239TJD3_9FIRM</name>
<dbReference type="GO" id="GO:0043937">
    <property type="term" value="P:regulation of sporulation"/>
    <property type="evidence" value="ECO:0007669"/>
    <property type="project" value="InterPro"/>
</dbReference>
<proteinExistence type="inferred from homology"/>
<sequence length="317" mass="36004">MSSFASQVKNELVHVLGSQTCCKMAELAALLRMGATISFNSKHDFGINFVTENAAVARKILSLFKTSVPKIHTEVTVRRSRRLRKHNNYSVRAIPSPETSSILQKLGFLTAKNLLDAGTDRNFLKKDCCKISYLRGAFLGGGSVNRPEGQYHLEFVTDNYNFVKLIYDLCRELYLPVGLTDRKNVYIVYLKESEAILELLGLIGVEDDLLRDFESARNLKEIRNQVNRLINCETANLQRTINAAVRQINNIKLIKRYDKFEDLPKVVKQTANLRIKNPEASLTELADILKCSRSAINHRMRKLDVLAEQLRKGDMAK</sequence>
<dbReference type="InterPro" id="IPR039518">
    <property type="entry name" value="WhiA_LAGLIDADG_dom"/>
</dbReference>
<evidence type="ECO:0000259" key="7">
    <source>
        <dbReference type="Pfam" id="PF14527"/>
    </source>
</evidence>
<accession>A0A239TJD3</accession>
<feature type="domain" description="Sporulation transcription regulator WhiA N-terminal" evidence="6">
    <location>
        <begin position="20"/>
        <end position="109"/>
    </location>
</feature>
<keyword evidence="1 4" id="KW-0132">Cell division</keyword>
<keyword evidence="2 4" id="KW-0238">DNA-binding</keyword>
<dbReference type="InterPro" id="IPR023054">
    <property type="entry name" value="Sporulation_regulator_WhiA_C"/>
</dbReference>
<evidence type="ECO:0000259" key="5">
    <source>
        <dbReference type="Pfam" id="PF02650"/>
    </source>
</evidence>
<dbReference type="OrthoDB" id="401278at2"/>
<evidence type="ECO:0000256" key="3">
    <source>
        <dbReference type="ARBA" id="ARBA00023306"/>
    </source>
</evidence>
<dbReference type="NCBIfam" id="TIGR00647">
    <property type="entry name" value="DNA_bind_WhiA"/>
    <property type="match status" value="1"/>
</dbReference>
<dbReference type="Pfam" id="PF10298">
    <property type="entry name" value="WhiA_N"/>
    <property type="match status" value="1"/>
</dbReference>
<dbReference type="GO" id="GO:0051301">
    <property type="term" value="P:cell division"/>
    <property type="evidence" value="ECO:0007669"/>
    <property type="project" value="UniProtKB-UniRule"/>
</dbReference>
<evidence type="ECO:0000256" key="1">
    <source>
        <dbReference type="ARBA" id="ARBA00022618"/>
    </source>
</evidence>
<dbReference type="RefSeq" id="WP_027889569.1">
    <property type="nucleotide sequence ID" value="NZ_JACJLZ010000010.1"/>
</dbReference>
<dbReference type="GO" id="GO:0003677">
    <property type="term" value="F:DNA binding"/>
    <property type="evidence" value="ECO:0007669"/>
    <property type="project" value="UniProtKB-UniRule"/>
</dbReference>
<dbReference type="InterPro" id="IPR027434">
    <property type="entry name" value="Homing_endonucl"/>
</dbReference>
<dbReference type="Pfam" id="PF02650">
    <property type="entry name" value="HTH_WhiA"/>
    <property type="match status" value="1"/>
</dbReference>
<feature type="domain" description="WhiA LAGLIDADG-like" evidence="7">
    <location>
        <begin position="132"/>
        <end position="223"/>
    </location>
</feature>
<dbReference type="Pfam" id="PF14527">
    <property type="entry name" value="LAGLIDADG_WhiA"/>
    <property type="match status" value="1"/>
</dbReference>
<keyword evidence="3 4" id="KW-0131">Cell cycle</keyword>
<evidence type="ECO:0000313" key="9">
    <source>
        <dbReference type="Proteomes" id="UP000215383"/>
    </source>
</evidence>
<organism evidence="8 9">
    <name type="scientific">Megamonas hypermegale</name>
    <dbReference type="NCBI Taxonomy" id="158847"/>
    <lineage>
        <taxon>Bacteria</taxon>
        <taxon>Bacillati</taxon>
        <taxon>Bacillota</taxon>
        <taxon>Negativicutes</taxon>
        <taxon>Selenomonadales</taxon>
        <taxon>Selenomonadaceae</taxon>
        <taxon>Megamonas</taxon>
    </lineage>
</organism>
<dbReference type="HAMAP" id="MF_01420">
    <property type="entry name" value="HTH_type_WhiA"/>
    <property type="match status" value="1"/>
</dbReference>
<evidence type="ECO:0000259" key="6">
    <source>
        <dbReference type="Pfam" id="PF10298"/>
    </source>
</evidence>